<evidence type="ECO:0000313" key="9">
    <source>
        <dbReference type="Proteomes" id="UP000757232"/>
    </source>
</evidence>
<keyword evidence="3 4" id="KW-0653">Protein transport</keyword>
<dbReference type="GO" id="GO:0006612">
    <property type="term" value="P:protein targeting to membrane"/>
    <property type="evidence" value="ECO:0007669"/>
    <property type="project" value="UniProtKB-UniRule"/>
</dbReference>
<organism evidence="8 9">
    <name type="scientific">Sanghuangporus baumii</name>
    <name type="common">Phellinus baumii</name>
    <dbReference type="NCBI Taxonomy" id="108892"/>
    <lineage>
        <taxon>Eukaryota</taxon>
        <taxon>Fungi</taxon>
        <taxon>Dikarya</taxon>
        <taxon>Basidiomycota</taxon>
        <taxon>Agaricomycotina</taxon>
        <taxon>Agaricomycetes</taxon>
        <taxon>Hymenochaetales</taxon>
        <taxon>Hymenochaetaceae</taxon>
        <taxon>Sanghuangporus</taxon>
    </lineage>
</organism>
<gene>
    <name evidence="8" type="ORF">A7U60_g4990</name>
</gene>
<comment type="caution">
    <text evidence="8">The sequence shown here is derived from an EMBL/GenBank/DDBJ whole genome shotgun (WGS) entry which is preliminary data.</text>
</comment>
<feature type="compositionally biased region" description="Low complexity" evidence="5">
    <location>
        <begin position="1"/>
        <end position="19"/>
    </location>
</feature>
<feature type="region of interest" description="Disordered" evidence="5">
    <location>
        <begin position="1"/>
        <end position="73"/>
    </location>
</feature>
<name>A0A9Q5N8J6_SANBA</name>
<comment type="function">
    <text evidence="4">Component of the exocyst complex involved in the docking of exocytic vesicles with fusion sites on the plasma membrane.</text>
</comment>
<dbReference type="GO" id="GO:0090522">
    <property type="term" value="P:vesicle tethering involved in exocytosis"/>
    <property type="evidence" value="ECO:0007669"/>
    <property type="project" value="UniProtKB-UniRule"/>
</dbReference>
<sequence>MTPSSSGGSSTIRPSPARPARSERRPRHASQYSITSISSRDIPYDGASFVSQDRAPSRSQDTISDGMQDDQTPSPVALKAVLNAFQQAGAQRKRAMTNGTLEREKERERELEEEAQRQRRLRDKVTGRRVNGKAKAVGNIDSVLDRIEDDWAFVADPDFNPVDLALQLLESSTSGKDIKSFRQTKHMLSKALKGSVDKYYQAFAAALPHHAYVLSRLDATQKQIVDARVALQEAKDALGTKRSDLVQLSVRGQTIEEMLGLLDEIEHLKTVPESLESLMSEKRLLQAAGLLVRSLRISRKPEMLEIGAVSDLRSYLISQETSLRDILIDELHSHLFLKSFWCENRWTAYIPNQATLPEVEYDKEVASFSTEQSPSLSGSSCAPRLKKFLNDLATKANDPPLDPNEVDMRCNSNQSRSFSVASLSSLINREQAYNPERDSFTYLETLLESLAVLGKLGSALDIISQRLSTEIYTLVDQTIDEVHERAELSQRSTFFAPGVRPSSVYVFAIEDGSADMSMAVTASSLRLAALESMERQTDHEILRDLFWTLYSKLDAVTQGLRVVYEVSNRIGSRRDFKDSSGAKPGNLFPLAEIWLPIQSEVRTLLNDYLSDEEKGRTAGRNPISSINEILREAKFNRDRGKQVFRFADADSKIMSKSLRAYEDELNHILRDTVPGLVQGALETAVQTMLSQLGNDDRLLGADHHRLLVRPDAFHVSVLFQPTLAFLTRVADVLPPGLESTRASTELLDDFVLNVYLPQLEEKSTLLFHNIVTGHDAFLVDPASVKLSPQPLLKACTQLMALINSLCAMLRTTPFHRDNYSRLILSVIIQFYQRCSDRFQDVVSRNSLDLTDTRLLVAARWAQQEELGDCISKVMDEEDGEDLSNACNTETRIELGLMDKSDITKEDLLGSVHDLSFLSSLYHSITWFVEQLRSLRSSSEDVTSPSSATSSMLPLLPTLSINGQLQLPLSTDMGERFGSLILTYEQLARIVLFTIRIDIRCRAIYYLTAALRHGNYRIDQEDSEPDPHVIDLNTQLGQADECICTTLPEKEQRFVFEGLEALMEELLISNARSIRFANVHGIRKILRNIIAVKQNLKTLSSYSPKSEFDRAREFYGLFSLGPQGLLENIKKEKKFTFEESQAMLNLQCGVDQTTGQAGVNQASDRDYSMYVIELHGLDLEHSSGEPTS</sequence>
<dbReference type="InterPro" id="IPR048630">
    <property type="entry name" value="Sec8_M"/>
</dbReference>
<evidence type="ECO:0000256" key="1">
    <source>
        <dbReference type="ARBA" id="ARBA00022448"/>
    </source>
</evidence>
<evidence type="ECO:0000259" key="6">
    <source>
        <dbReference type="Pfam" id="PF04048"/>
    </source>
</evidence>
<accession>A0A9Q5N8J6</accession>
<dbReference type="EMBL" id="LNZH02000187">
    <property type="protein sequence ID" value="OCB87856.1"/>
    <property type="molecule type" value="Genomic_DNA"/>
</dbReference>
<dbReference type="GO" id="GO:0015031">
    <property type="term" value="P:protein transport"/>
    <property type="evidence" value="ECO:0007669"/>
    <property type="project" value="UniProtKB-KW"/>
</dbReference>
<dbReference type="PANTHER" id="PTHR14146">
    <property type="entry name" value="EXOCYST COMPLEX COMPONENT 4"/>
    <property type="match status" value="1"/>
</dbReference>
<evidence type="ECO:0000256" key="4">
    <source>
        <dbReference type="RuleBase" id="RU367079"/>
    </source>
</evidence>
<feature type="region of interest" description="Disordered" evidence="5">
    <location>
        <begin position="92"/>
        <end position="119"/>
    </location>
</feature>
<dbReference type="Proteomes" id="UP000757232">
    <property type="component" value="Unassembled WGS sequence"/>
</dbReference>
<proteinExistence type="inferred from homology"/>
<evidence type="ECO:0000256" key="5">
    <source>
        <dbReference type="SAM" id="MobiDB-lite"/>
    </source>
</evidence>
<dbReference type="PANTHER" id="PTHR14146:SF0">
    <property type="entry name" value="EXOCYST COMPLEX COMPONENT 4"/>
    <property type="match status" value="1"/>
</dbReference>
<evidence type="ECO:0000313" key="8">
    <source>
        <dbReference type="EMBL" id="OCB87856.1"/>
    </source>
</evidence>
<dbReference type="GO" id="GO:0000145">
    <property type="term" value="C:exocyst"/>
    <property type="evidence" value="ECO:0007669"/>
    <property type="project" value="UniProtKB-UniRule"/>
</dbReference>
<evidence type="ECO:0000259" key="7">
    <source>
        <dbReference type="Pfam" id="PF20652"/>
    </source>
</evidence>
<dbReference type="InterPro" id="IPR039682">
    <property type="entry name" value="Sec8/EXOC4"/>
</dbReference>
<dbReference type="Pfam" id="PF20652">
    <property type="entry name" value="Sec8_C"/>
    <property type="match status" value="1"/>
</dbReference>
<keyword evidence="2 4" id="KW-0268">Exocytosis</keyword>
<dbReference type="GO" id="GO:0006893">
    <property type="term" value="P:Golgi to plasma membrane transport"/>
    <property type="evidence" value="ECO:0007669"/>
    <property type="project" value="TreeGrafter"/>
</dbReference>
<reference evidence="8" key="1">
    <citation type="submission" date="2016-06" db="EMBL/GenBank/DDBJ databases">
        <title>Draft Genome sequence of the fungus Inonotus baumii.</title>
        <authorList>
            <person name="Zhu H."/>
            <person name="Lin W."/>
        </authorList>
    </citation>
    <scope>NUCLEOTIDE SEQUENCE</scope>
    <source>
        <strain evidence="8">821</strain>
    </source>
</reference>
<evidence type="ECO:0000256" key="3">
    <source>
        <dbReference type="ARBA" id="ARBA00022927"/>
    </source>
</evidence>
<feature type="compositionally biased region" description="Basic and acidic residues" evidence="5">
    <location>
        <begin position="101"/>
        <end position="117"/>
    </location>
</feature>
<dbReference type="OrthoDB" id="272977at2759"/>
<dbReference type="Pfam" id="PF04048">
    <property type="entry name" value="Sec8_N"/>
    <property type="match status" value="1"/>
</dbReference>
<dbReference type="AlphaFoldDB" id="A0A9Q5N8J6"/>
<evidence type="ECO:0000256" key="2">
    <source>
        <dbReference type="ARBA" id="ARBA00022483"/>
    </source>
</evidence>
<protein>
    <recommendedName>
        <fullName evidence="4">Exocyst complex component Sec8</fullName>
    </recommendedName>
</protein>
<feature type="domain" description="Exocyst complex component Sec8 N-terminal" evidence="6">
    <location>
        <begin position="140"/>
        <end position="277"/>
    </location>
</feature>
<feature type="compositionally biased region" description="Polar residues" evidence="5">
    <location>
        <begin position="57"/>
        <end position="73"/>
    </location>
</feature>
<dbReference type="InterPro" id="IPR007191">
    <property type="entry name" value="Sec8_exocyst_N"/>
</dbReference>
<comment type="similarity">
    <text evidence="4">Belongs to the SEC8 family.</text>
</comment>
<keyword evidence="1 4" id="KW-0813">Transport</keyword>
<feature type="domain" description="Exocyst complex component Sec8 middle helical bundle" evidence="7">
    <location>
        <begin position="434"/>
        <end position="723"/>
    </location>
</feature>
<keyword evidence="9" id="KW-1185">Reference proteome</keyword>
<dbReference type="GO" id="GO:0006904">
    <property type="term" value="P:vesicle docking involved in exocytosis"/>
    <property type="evidence" value="ECO:0007669"/>
    <property type="project" value="InterPro"/>
</dbReference>